<reference evidence="4 5" key="1">
    <citation type="submission" date="2016-10" db="EMBL/GenBank/DDBJ databases">
        <authorList>
            <person name="de Groot N.N."/>
        </authorList>
    </citation>
    <scope>NUCLEOTIDE SEQUENCE [LARGE SCALE GENOMIC DNA]</scope>
    <source>
        <strain evidence="4 5">DSM 6793</strain>
    </source>
</reference>
<keyword evidence="2" id="KW-0802">TPR repeat</keyword>
<protein>
    <submittedName>
        <fullName evidence="4">Tetratricopeptide repeat-containing protein</fullName>
    </submittedName>
</protein>
<gene>
    <name evidence="4" type="ORF">SAMN05421780_107216</name>
</gene>
<evidence type="ECO:0000313" key="5">
    <source>
        <dbReference type="Proteomes" id="UP000199514"/>
    </source>
</evidence>
<organism evidence="4 5">
    <name type="scientific">Flexibacter flexilis DSM 6793</name>
    <dbReference type="NCBI Taxonomy" id="927664"/>
    <lineage>
        <taxon>Bacteria</taxon>
        <taxon>Pseudomonadati</taxon>
        <taxon>Bacteroidota</taxon>
        <taxon>Cytophagia</taxon>
        <taxon>Cytophagales</taxon>
        <taxon>Flexibacteraceae</taxon>
        <taxon>Flexibacter</taxon>
    </lineage>
</organism>
<keyword evidence="3" id="KW-0812">Transmembrane</keyword>
<dbReference type="InterPro" id="IPR019734">
    <property type="entry name" value="TPR_rpt"/>
</dbReference>
<dbReference type="AlphaFoldDB" id="A0A1I1KUQ5"/>
<dbReference type="STRING" id="927664.SAMN05421780_107216"/>
<dbReference type="Gene3D" id="1.25.40.10">
    <property type="entry name" value="Tetratricopeptide repeat domain"/>
    <property type="match status" value="3"/>
</dbReference>
<proteinExistence type="predicted"/>
<dbReference type="InterPro" id="IPR011990">
    <property type="entry name" value="TPR-like_helical_dom_sf"/>
</dbReference>
<dbReference type="PANTHER" id="PTHR45586">
    <property type="entry name" value="TPR REPEAT-CONTAINING PROTEIN PA4667"/>
    <property type="match status" value="1"/>
</dbReference>
<keyword evidence="3" id="KW-0472">Membrane</keyword>
<sequence length="640" mass="74165">MNNWAHNWPTVEFMISMIKFAPETKKALLMQKKTLLGAGLIFVGSVFIPMAGYSQTQSKDIDLANEYYTRHDFEKSLELYDKLAKDPANGKAIYANYLAVLSELKQDEKTERFLKKMAKAYPQQFEYKIDLALLYQKQKKDDKANKIFSRLFEDIEKKSNIVEYTADYLVKVGLLDKAELLYKESRKAMFDPYAYNFKLAEIHKRRGETSQMIDELLLYLDKDPSAIFLIENSLQTQLTKPEELDMLQKTLYERVQTDASNLIYNELLMWLFLQRKDFDGAFIQAKAIDKRGKLPATKVLEVGTLSMSNKDYKSAVSIFEYVVQEYAAVPSVYAPAQRQLIEAREQAIKNVYPIDKQAIKALVEDYKKLMKILPDPYSMAESQRSIALLYGHYLGQPDTAIFYLNKAVTVPRYNRQFVSKCKLDLGDMYLLKNEPWEATLLYSQVEKDEKDQPLGYEAKLRNAKLSYYKGEFDLAQDHLDVLKLATSREIANDALDLSLMIQDNTAFDSTGAALAEYSKIELLLFENKDEEALAKCDELLKKYPKSSLDDEVYWLRAKVYRRMKKFDKAIENLDVISKDYASDIFADDALFMKGVIYEEDLQDKEKAMETYQNLMKTFPASIFTAEARKKYRILRGDFVN</sequence>
<feature type="transmembrane region" description="Helical" evidence="3">
    <location>
        <begin position="35"/>
        <end position="53"/>
    </location>
</feature>
<dbReference type="SUPFAM" id="SSF48452">
    <property type="entry name" value="TPR-like"/>
    <property type="match status" value="3"/>
</dbReference>
<accession>A0A1I1KUQ5</accession>
<dbReference type="PANTHER" id="PTHR45586:SF1">
    <property type="entry name" value="LIPOPOLYSACCHARIDE ASSEMBLY PROTEIN B"/>
    <property type="match status" value="1"/>
</dbReference>
<dbReference type="Proteomes" id="UP000199514">
    <property type="component" value="Unassembled WGS sequence"/>
</dbReference>
<name>A0A1I1KUQ5_9BACT</name>
<dbReference type="Pfam" id="PF13174">
    <property type="entry name" value="TPR_6"/>
    <property type="match status" value="1"/>
</dbReference>
<keyword evidence="3" id="KW-1133">Transmembrane helix</keyword>
<evidence type="ECO:0000256" key="1">
    <source>
        <dbReference type="ARBA" id="ARBA00022737"/>
    </source>
</evidence>
<evidence type="ECO:0000313" key="4">
    <source>
        <dbReference type="EMBL" id="SFC64567.1"/>
    </source>
</evidence>
<keyword evidence="1" id="KW-0677">Repeat</keyword>
<evidence type="ECO:0000256" key="3">
    <source>
        <dbReference type="SAM" id="Phobius"/>
    </source>
</evidence>
<keyword evidence="5" id="KW-1185">Reference proteome</keyword>
<dbReference type="InterPro" id="IPR051012">
    <property type="entry name" value="CellSynth/LPSAsmb/PSIAsmb"/>
</dbReference>
<evidence type="ECO:0000256" key="2">
    <source>
        <dbReference type="ARBA" id="ARBA00022803"/>
    </source>
</evidence>
<dbReference type="EMBL" id="FOLE01000007">
    <property type="protein sequence ID" value="SFC64567.1"/>
    <property type="molecule type" value="Genomic_DNA"/>
</dbReference>